<reference evidence="1 2" key="1">
    <citation type="submission" date="2019-12" db="EMBL/GenBank/DDBJ databases">
        <authorList>
            <person name="Floudas D."/>
            <person name="Bentzer J."/>
            <person name="Ahren D."/>
            <person name="Johansson T."/>
            <person name="Persson P."/>
            <person name="Tunlid A."/>
        </authorList>
    </citation>
    <scope>NUCLEOTIDE SEQUENCE [LARGE SCALE GENOMIC DNA]</scope>
    <source>
        <strain evidence="1 2">CBS 102.39</strain>
    </source>
</reference>
<comment type="caution">
    <text evidence="1">The sequence shown here is derived from an EMBL/GenBank/DDBJ whole genome shotgun (WGS) entry which is preliminary data.</text>
</comment>
<name>A0A8H4VL79_9AGAR</name>
<evidence type="ECO:0000313" key="2">
    <source>
        <dbReference type="Proteomes" id="UP000521872"/>
    </source>
</evidence>
<dbReference type="AlphaFoldDB" id="A0A8H4VL79"/>
<organism evidence="1 2">
    <name type="scientific">Agrocybe pediades</name>
    <dbReference type="NCBI Taxonomy" id="84607"/>
    <lineage>
        <taxon>Eukaryota</taxon>
        <taxon>Fungi</taxon>
        <taxon>Dikarya</taxon>
        <taxon>Basidiomycota</taxon>
        <taxon>Agaricomycotina</taxon>
        <taxon>Agaricomycetes</taxon>
        <taxon>Agaricomycetidae</taxon>
        <taxon>Agaricales</taxon>
        <taxon>Agaricineae</taxon>
        <taxon>Strophariaceae</taxon>
        <taxon>Agrocybe</taxon>
    </lineage>
</organism>
<protein>
    <submittedName>
        <fullName evidence="1">Uncharacterized protein</fullName>
    </submittedName>
</protein>
<sequence>MKIPQELLGPIFELIQDPSTLVALSATSSEVQYEAERVLYREMMDHDPAIQLGFLLAIKRCPRRGGYVRAIQFYEPLLHKTLALRSKLGPGGYKSYLNDLRRHFPGALSNMVNLRELSLNVEWVNNRNVLYSNSGEPEDVSLNSLLAKMNACAFQLEAFECIGDLDYHLLSQFIEHQGHIRRLSIRAKSKAIVSSVWPCGPSMIARPTLILLRGSKNILEAFLPTGNIRMLIWETTSWEAFVGVQESGIAQVKRFAPSLAAVQYLSLESDNPYFPLICPFLSNLERLQLAEFEGDLDTCVQLLNQIPSLRVLIIPRRLQPSNSAETINLDGTEIISGPPPHIRNFAIFEYEYVVVAVSEENQTGFLSGRSPARALPAIGRLSRPSYVRARDTFFAGRMSNVPDELSRELHLLSSCCDGQALPFDILIRASWITESWNQSAELRLQLIRHY</sequence>
<evidence type="ECO:0000313" key="1">
    <source>
        <dbReference type="EMBL" id="KAF4613993.1"/>
    </source>
</evidence>
<keyword evidence="2" id="KW-1185">Reference proteome</keyword>
<gene>
    <name evidence="1" type="ORF">D9613_007607</name>
</gene>
<proteinExistence type="predicted"/>
<dbReference type="EMBL" id="JAACJL010000045">
    <property type="protein sequence ID" value="KAF4613993.1"/>
    <property type="molecule type" value="Genomic_DNA"/>
</dbReference>
<accession>A0A8H4VL79</accession>
<dbReference type="Proteomes" id="UP000521872">
    <property type="component" value="Unassembled WGS sequence"/>
</dbReference>